<evidence type="ECO:0000313" key="2">
    <source>
        <dbReference type="EMBL" id="AEV55800.1"/>
    </source>
</evidence>
<keyword evidence="2" id="KW-0496">Mitochondrion</keyword>
<keyword evidence="1" id="KW-0812">Transmembrane</keyword>
<protein>
    <submittedName>
        <fullName evidence="2">Uncharacterized protein</fullName>
    </submittedName>
</protein>
<geneLocation type="mitochondrion" evidence="2"/>
<keyword evidence="1" id="KW-0472">Membrane</keyword>
<dbReference type="AlphaFoldDB" id="H9M893"/>
<evidence type="ECO:0000256" key="1">
    <source>
        <dbReference type="SAM" id="Phobius"/>
    </source>
</evidence>
<dbReference type="EMBL" id="JQ002659">
    <property type="protein sequence ID" value="AEV55800.1"/>
    <property type="molecule type" value="Genomic_DNA"/>
</dbReference>
<sequence length="117" mass="13385">MFLTNLMLRKGRSASGPFSLLAPPSGPFYLLQETQRHLNTGSQKDWTIRAQEFWVRSFLFFCAFSAWLVKRAKKAKKSQTISGLTKFLAEVIGPIVLPCLLKPSRHRKTLKKKRMSS</sequence>
<name>H9M893_PHLSQ</name>
<proteinExistence type="predicted"/>
<accession>H9M893</accession>
<reference evidence="2" key="1">
    <citation type="journal article" date="2012" name="PLoS ONE">
        <title>The Mitochondrial Genome of the Lycophyte Huperzia squarrosa: The Most Archaic Form in Vascular Plants.</title>
        <authorList>
            <person name="Liu Y."/>
            <person name="Wang B."/>
            <person name="Cui P."/>
            <person name="Li L."/>
            <person name="Xue J.Y."/>
            <person name="Yu J."/>
            <person name="Qiu Y.L."/>
        </authorList>
    </citation>
    <scope>NUCLEOTIDE SEQUENCE</scope>
</reference>
<gene>
    <name evidence="2" type="primary">ORF117_5</name>
    <name evidence="2" type="ORF">HusqMp121</name>
</gene>
<feature type="transmembrane region" description="Helical" evidence="1">
    <location>
        <begin position="53"/>
        <end position="69"/>
    </location>
</feature>
<keyword evidence="1" id="KW-1133">Transmembrane helix</keyword>
<dbReference type="GeneID" id="12354526"/>
<feature type="transmembrane region" description="Helical" evidence="1">
    <location>
        <begin position="81"/>
        <end position="101"/>
    </location>
</feature>
<organism evidence="2">
    <name type="scientific">Phlegmariurus squarrosus</name>
    <name type="common">Rock tassel fern</name>
    <name type="synonym">Lycopodium squarrosum</name>
    <dbReference type="NCBI Taxonomy" id="73615"/>
    <lineage>
        <taxon>Eukaryota</taxon>
        <taxon>Viridiplantae</taxon>
        <taxon>Streptophyta</taxon>
        <taxon>Embryophyta</taxon>
        <taxon>Tracheophyta</taxon>
        <taxon>Lycopodiopsida</taxon>
        <taxon>Lycopodiales</taxon>
        <taxon>Lycopodiaceae</taxon>
        <taxon>Huperzioideae</taxon>
        <taxon>Phlegmariurus</taxon>
    </lineage>
</organism>
<dbReference type="RefSeq" id="YP_006234361.1">
    <property type="nucleotide sequence ID" value="NC_017755.1"/>
</dbReference>